<dbReference type="AlphaFoldDB" id="A0A850HB26"/>
<evidence type="ECO:0000313" key="2">
    <source>
        <dbReference type="EMBL" id="NVE94949.1"/>
    </source>
</evidence>
<keyword evidence="3" id="KW-1185">Reference proteome</keyword>
<dbReference type="Gene3D" id="3.40.50.2000">
    <property type="entry name" value="Glycogen Phosphorylase B"/>
    <property type="match status" value="1"/>
</dbReference>
<dbReference type="RefSeq" id="WP_176273171.1">
    <property type="nucleotide sequence ID" value="NZ_JABWTA010000001.1"/>
</dbReference>
<organism evidence="2 3">
    <name type="scientific">Altererythrobacter lutimaris</name>
    <dbReference type="NCBI Taxonomy" id="2743979"/>
    <lineage>
        <taxon>Bacteria</taxon>
        <taxon>Pseudomonadati</taxon>
        <taxon>Pseudomonadota</taxon>
        <taxon>Alphaproteobacteria</taxon>
        <taxon>Sphingomonadales</taxon>
        <taxon>Erythrobacteraceae</taxon>
        <taxon>Altererythrobacter</taxon>
    </lineage>
</organism>
<dbReference type="Pfam" id="PF13692">
    <property type="entry name" value="Glyco_trans_1_4"/>
    <property type="match status" value="1"/>
</dbReference>
<proteinExistence type="predicted"/>
<reference evidence="2 3" key="1">
    <citation type="submission" date="2020-06" db="EMBL/GenBank/DDBJ databases">
        <title>Altererythrobacter lutimaris sp. nov., a marine bacterium isolated from a tidal flat.</title>
        <authorList>
            <person name="Kim D."/>
            <person name="Yoo Y."/>
            <person name="Kim J.-J."/>
        </authorList>
    </citation>
    <scope>NUCLEOTIDE SEQUENCE [LARGE SCALE GENOMIC DNA]</scope>
    <source>
        <strain evidence="2 3">JGD-16</strain>
    </source>
</reference>
<evidence type="ECO:0000256" key="1">
    <source>
        <dbReference type="ARBA" id="ARBA00022679"/>
    </source>
</evidence>
<dbReference type="GO" id="GO:0016757">
    <property type="term" value="F:glycosyltransferase activity"/>
    <property type="evidence" value="ECO:0007669"/>
    <property type="project" value="TreeGrafter"/>
</dbReference>
<dbReference type="PANTHER" id="PTHR46401">
    <property type="entry name" value="GLYCOSYLTRANSFERASE WBBK-RELATED"/>
    <property type="match status" value="1"/>
</dbReference>
<dbReference type="PANTHER" id="PTHR46401:SF2">
    <property type="entry name" value="GLYCOSYLTRANSFERASE WBBK-RELATED"/>
    <property type="match status" value="1"/>
</dbReference>
<protein>
    <submittedName>
        <fullName evidence="2">Glycosyltransferase</fullName>
    </submittedName>
</protein>
<sequence>MSRIVLDMTRAAARRWNGANPTGIDRVCDAYASYFSQRAIAVIQIRGRAVILNRAASDELMMALNLPRWQFRRMLATCIARSAAAPLQISELKDAFYINVGHSDFDLAAHWRWVGRHAVKPIYLLHDLIPITNPSVTTPHKTARHRGRVESALQQAAGIVTNSQTTADALADFAENNQLRLPPVLVSHIAGGALPHLRPPLATSNAPFVTVGTIERRKNCGLLLRVWEELIERLGNNCPQLIFAGGMGKGSEEVLFELEKKPRLARFISIQSDLDDRGMAKLIASARAVLLPSFAEGYGIPLVEALERKVPVIGSNLASFNELGQGVPTLLDPADDSAWIDAVLDFCVQGKEFQRQRVAIATFNPPRWSRHFSMLDNWLDQLESAHESVIAQQGRLAALA</sequence>
<evidence type="ECO:0000313" key="3">
    <source>
        <dbReference type="Proteomes" id="UP000546031"/>
    </source>
</evidence>
<dbReference type="Proteomes" id="UP000546031">
    <property type="component" value="Unassembled WGS sequence"/>
</dbReference>
<dbReference type="EMBL" id="JABWTA010000001">
    <property type="protein sequence ID" value="NVE94949.1"/>
    <property type="molecule type" value="Genomic_DNA"/>
</dbReference>
<dbReference type="SUPFAM" id="SSF53756">
    <property type="entry name" value="UDP-Glycosyltransferase/glycogen phosphorylase"/>
    <property type="match status" value="1"/>
</dbReference>
<gene>
    <name evidence="2" type="ORF">HUO12_08580</name>
</gene>
<keyword evidence="1 2" id="KW-0808">Transferase</keyword>
<name>A0A850HB26_9SPHN</name>
<comment type="caution">
    <text evidence="2">The sequence shown here is derived from an EMBL/GenBank/DDBJ whole genome shotgun (WGS) entry which is preliminary data.</text>
</comment>
<accession>A0A850HB26</accession>